<dbReference type="EMBL" id="FZOJ01000048">
    <property type="protein sequence ID" value="SNT17932.1"/>
    <property type="molecule type" value="Genomic_DNA"/>
</dbReference>
<dbReference type="SUPFAM" id="SSF53098">
    <property type="entry name" value="Ribonuclease H-like"/>
    <property type="match status" value="1"/>
</dbReference>
<reference evidence="2 3" key="1">
    <citation type="submission" date="2017-06" db="EMBL/GenBank/DDBJ databases">
        <authorList>
            <person name="Kim H.J."/>
            <person name="Triplett B.A."/>
        </authorList>
    </citation>
    <scope>NUCLEOTIDE SEQUENCE [LARGE SCALE GENOMIC DNA]</scope>
    <source>
        <strain evidence="2 3">SCA</strain>
    </source>
</reference>
<dbReference type="GO" id="GO:0006313">
    <property type="term" value="P:DNA transposition"/>
    <property type="evidence" value="ECO:0007669"/>
    <property type="project" value="InterPro"/>
</dbReference>
<dbReference type="Pfam" id="PF01609">
    <property type="entry name" value="DDE_Tnp_1"/>
    <property type="match status" value="1"/>
</dbReference>
<dbReference type="InterPro" id="IPR047952">
    <property type="entry name" value="Transpos_IS4"/>
</dbReference>
<organism evidence="2 3">
    <name type="scientific">Anaerovirgula multivorans</name>
    <dbReference type="NCBI Taxonomy" id="312168"/>
    <lineage>
        <taxon>Bacteria</taxon>
        <taxon>Bacillati</taxon>
        <taxon>Bacillota</taxon>
        <taxon>Clostridia</taxon>
        <taxon>Peptostreptococcales</taxon>
        <taxon>Natronincolaceae</taxon>
        <taxon>Anaerovirgula</taxon>
    </lineage>
</organism>
<dbReference type="InterPro" id="IPR002559">
    <property type="entry name" value="Transposase_11"/>
</dbReference>
<gene>
    <name evidence="2" type="ORF">SAMN05446037_104815</name>
</gene>
<evidence type="ECO:0000313" key="3">
    <source>
        <dbReference type="Proteomes" id="UP000198304"/>
    </source>
</evidence>
<proteinExistence type="predicted"/>
<dbReference type="InterPro" id="IPR012337">
    <property type="entry name" value="RNaseH-like_sf"/>
</dbReference>
<dbReference type="NCBIfam" id="NF033592">
    <property type="entry name" value="transpos_IS4_1"/>
    <property type="match status" value="1"/>
</dbReference>
<sequence length="271" mass="30123">MKISSSLIIPFIRFFSNAKIMEIAINTGFLKRKRDILPDTIVKVFIFGLINTPNPSLKQIASKCEKIQPGLRITKNAIYNRLPAISGFLQHIFMDTMKITLQKAVPTKTAEILSQFKDVKICDSTKISLPDKLADIWPGLGGRNAKSALKIQGIYSLISSSFSSLELTRAPGSDTTYTKKLLSMMNKGELLIVDLGYFSKTFFENLSKKGDFYLSRIRSNTAVYLEKAGEMKQVDLSEILTGHNFVDTTVFIGVGYKKTAGVSFGCYSSAR</sequence>
<evidence type="ECO:0000313" key="2">
    <source>
        <dbReference type="EMBL" id="SNT17932.1"/>
    </source>
</evidence>
<name>A0A239KJQ8_9FIRM</name>
<dbReference type="Proteomes" id="UP000198304">
    <property type="component" value="Unassembled WGS sequence"/>
</dbReference>
<dbReference type="AlphaFoldDB" id="A0A239KJQ8"/>
<feature type="domain" description="Transposase IS4-like" evidence="1">
    <location>
        <begin position="116"/>
        <end position="242"/>
    </location>
</feature>
<evidence type="ECO:0000259" key="1">
    <source>
        <dbReference type="Pfam" id="PF01609"/>
    </source>
</evidence>
<dbReference type="GO" id="GO:0004803">
    <property type="term" value="F:transposase activity"/>
    <property type="evidence" value="ECO:0007669"/>
    <property type="project" value="InterPro"/>
</dbReference>
<dbReference type="GO" id="GO:0003677">
    <property type="term" value="F:DNA binding"/>
    <property type="evidence" value="ECO:0007669"/>
    <property type="project" value="InterPro"/>
</dbReference>
<keyword evidence="3" id="KW-1185">Reference proteome</keyword>
<protein>
    <submittedName>
        <fullName evidence="2">Transposase, IS4 family</fullName>
    </submittedName>
</protein>
<accession>A0A239KJQ8</accession>